<sequence length="310" mass="34603">MLWSTHTHSGQFCTHAASTLREVILSALSLGLTTICLTEHIPRHPADFYPGEETHPLVVTHGDLFAVFAAYYTEACALREEFADRIQVLVGFEGEWISSSPRTQGVIKELKGKYGFDLWLGSVHHVAGVPIDFTQGEYDRARDMCGGNDEGLAERYFDEQFEMLQGRPPVVAHFDLVRLLAGRKDEDWRGMKGVWDRIVRNLKVVKGYGGVLEVNSAALRKGLEDVYPRKEILEEWRGMGGRLTISDDSHGVEQLCTNYGTALECVKRAGYTTLWCPNISVVSGVRTLGWQEVEIAWVKDALQSSSPAIS</sequence>
<name>A0A8K0LBV8_9PEZI</name>
<evidence type="ECO:0000256" key="2">
    <source>
        <dbReference type="ARBA" id="ARBA00009152"/>
    </source>
</evidence>
<dbReference type="InterPro" id="IPR004013">
    <property type="entry name" value="PHP_dom"/>
</dbReference>
<dbReference type="GO" id="GO:0005737">
    <property type="term" value="C:cytoplasm"/>
    <property type="evidence" value="ECO:0007669"/>
    <property type="project" value="TreeGrafter"/>
</dbReference>
<evidence type="ECO:0000256" key="8">
    <source>
        <dbReference type="RuleBase" id="RU366003"/>
    </source>
</evidence>
<dbReference type="EMBL" id="JAESVG020000001">
    <property type="protein sequence ID" value="KAG8631195.1"/>
    <property type="molecule type" value="Genomic_DNA"/>
</dbReference>
<dbReference type="SUPFAM" id="SSF89550">
    <property type="entry name" value="PHP domain-like"/>
    <property type="match status" value="1"/>
</dbReference>
<dbReference type="UniPathway" id="UPA00031">
    <property type="reaction ID" value="UER00013"/>
</dbReference>
<reference evidence="10" key="1">
    <citation type="submission" date="2021-07" db="EMBL/GenBank/DDBJ databases">
        <title>Elsinoe batatas strain:CRI-CJ2 Genome sequencing and assembly.</title>
        <authorList>
            <person name="Huang L."/>
        </authorList>
    </citation>
    <scope>NUCLEOTIDE SEQUENCE</scope>
    <source>
        <strain evidence="10">CRI-CJ2</strain>
    </source>
</reference>
<dbReference type="Proteomes" id="UP000809789">
    <property type="component" value="Unassembled WGS sequence"/>
</dbReference>
<dbReference type="GO" id="GO:0004401">
    <property type="term" value="F:histidinol-phosphatase activity"/>
    <property type="evidence" value="ECO:0007669"/>
    <property type="project" value="UniProtKB-UniRule"/>
</dbReference>
<gene>
    <name evidence="10" type="ORF">KVT40_000335</name>
</gene>
<dbReference type="OrthoDB" id="5957391at2759"/>
<evidence type="ECO:0000313" key="10">
    <source>
        <dbReference type="EMBL" id="KAG8631195.1"/>
    </source>
</evidence>
<organism evidence="10 11">
    <name type="scientific">Elsinoe batatas</name>
    <dbReference type="NCBI Taxonomy" id="2601811"/>
    <lineage>
        <taxon>Eukaryota</taxon>
        <taxon>Fungi</taxon>
        <taxon>Dikarya</taxon>
        <taxon>Ascomycota</taxon>
        <taxon>Pezizomycotina</taxon>
        <taxon>Dothideomycetes</taxon>
        <taxon>Dothideomycetidae</taxon>
        <taxon>Myriangiales</taxon>
        <taxon>Elsinoaceae</taxon>
        <taxon>Elsinoe</taxon>
    </lineage>
</organism>
<dbReference type="AlphaFoldDB" id="A0A8K0LBV8"/>
<evidence type="ECO:0000256" key="4">
    <source>
        <dbReference type="ARBA" id="ARBA00022605"/>
    </source>
</evidence>
<feature type="domain" description="PHP" evidence="9">
    <location>
        <begin position="5"/>
        <end position="217"/>
    </location>
</feature>
<dbReference type="NCBIfam" id="TIGR01856">
    <property type="entry name" value="hisJ_fam"/>
    <property type="match status" value="1"/>
</dbReference>
<keyword evidence="11" id="KW-1185">Reference proteome</keyword>
<dbReference type="PANTHER" id="PTHR21039">
    <property type="entry name" value="HISTIDINOL PHOSPHATASE-RELATED"/>
    <property type="match status" value="1"/>
</dbReference>
<dbReference type="GO" id="GO:0000105">
    <property type="term" value="P:L-histidine biosynthetic process"/>
    <property type="evidence" value="ECO:0007669"/>
    <property type="project" value="UniProtKB-UniRule"/>
</dbReference>
<evidence type="ECO:0000256" key="6">
    <source>
        <dbReference type="ARBA" id="ARBA00023102"/>
    </source>
</evidence>
<accession>A0A8K0LBV8</accession>
<keyword evidence="5 8" id="KW-0378">Hydrolase</keyword>
<proteinExistence type="inferred from homology"/>
<evidence type="ECO:0000256" key="1">
    <source>
        <dbReference type="ARBA" id="ARBA00004970"/>
    </source>
</evidence>
<evidence type="ECO:0000256" key="3">
    <source>
        <dbReference type="ARBA" id="ARBA00013085"/>
    </source>
</evidence>
<dbReference type="Pfam" id="PF02811">
    <property type="entry name" value="PHP"/>
    <property type="match status" value="1"/>
</dbReference>
<dbReference type="InterPro" id="IPR016195">
    <property type="entry name" value="Pol/histidinol_Pase-like"/>
</dbReference>
<comment type="catalytic activity">
    <reaction evidence="7 8">
        <text>L-histidinol phosphate + H2O = L-histidinol + phosphate</text>
        <dbReference type="Rhea" id="RHEA:14465"/>
        <dbReference type="ChEBI" id="CHEBI:15377"/>
        <dbReference type="ChEBI" id="CHEBI:43474"/>
        <dbReference type="ChEBI" id="CHEBI:57699"/>
        <dbReference type="ChEBI" id="CHEBI:57980"/>
        <dbReference type="EC" id="3.1.3.15"/>
    </reaction>
</comment>
<keyword evidence="4 8" id="KW-0028">Amino-acid biosynthesis</keyword>
<evidence type="ECO:0000259" key="9">
    <source>
        <dbReference type="Pfam" id="PF02811"/>
    </source>
</evidence>
<evidence type="ECO:0000256" key="5">
    <source>
        <dbReference type="ARBA" id="ARBA00022801"/>
    </source>
</evidence>
<keyword evidence="6 8" id="KW-0368">Histidine biosynthesis</keyword>
<dbReference type="InterPro" id="IPR010140">
    <property type="entry name" value="Histidinol_P_phosphatase_HisJ"/>
</dbReference>
<evidence type="ECO:0000256" key="7">
    <source>
        <dbReference type="ARBA" id="ARBA00049158"/>
    </source>
</evidence>
<dbReference type="EC" id="3.1.3.15" evidence="3 8"/>
<dbReference type="PANTHER" id="PTHR21039:SF0">
    <property type="entry name" value="HISTIDINOL-PHOSPHATASE"/>
    <property type="match status" value="1"/>
</dbReference>
<comment type="similarity">
    <text evidence="2 8">Belongs to the PHP hydrolase family. HisK subfamily.</text>
</comment>
<dbReference type="CDD" id="cd12110">
    <property type="entry name" value="PHP_HisPPase_Hisj_like"/>
    <property type="match status" value="1"/>
</dbReference>
<dbReference type="Gene3D" id="3.20.20.140">
    <property type="entry name" value="Metal-dependent hydrolases"/>
    <property type="match status" value="1"/>
</dbReference>
<comment type="caution">
    <text evidence="10">The sequence shown here is derived from an EMBL/GenBank/DDBJ whole genome shotgun (WGS) entry which is preliminary data.</text>
</comment>
<evidence type="ECO:0000313" key="11">
    <source>
        <dbReference type="Proteomes" id="UP000809789"/>
    </source>
</evidence>
<protein>
    <recommendedName>
        <fullName evidence="3 8">Histidinol-phosphatase</fullName>
        <shortName evidence="8">HolPase</shortName>
        <ecNumber evidence="3 8">3.1.3.15</ecNumber>
    </recommendedName>
</protein>
<comment type="pathway">
    <text evidence="1 8">Amino-acid biosynthesis; L-histidine biosynthesis; L-histidine from 5-phospho-alpha-D-ribose 1-diphosphate: step 8/9.</text>
</comment>